<accession>A0A4R1B4F4</accession>
<organism evidence="2 3">
    <name type="scientific">Cytobacillus praedii</name>
    <dbReference type="NCBI Taxonomy" id="1742358"/>
    <lineage>
        <taxon>Bacteria</taxon>
        <taxon>Bacillati</taxon>
        <taxon>Bacillota</taxon>
        <taxon>Bacilli</taxon>
        <taxon>Bacillales</taxon>
        <taxon>Bacillaceae</taxon>
        <taxon>Cytobacillus</taxon>
    </lineage>
</organism>
<feature type="domain" description="Peptidase M14" evidence="1">
    <location>
        <begin position="686"/>
        <end position="756"/>
    </location>
</feature>
<protein>
    <recommendedName>
        <fullName evidence="1">Peptidase M14 domain-containing protein</fullName>
    </recommendedName>
</protein>
<dbReference type="InterPro" id="IPR000834">
    <property type="entry name" value="Peptidase_M14"/>
</dbReference>
<reference evidence="2 3" key="1">
    <citation type="submission" date="2019-03" db="EMBL/GenBank/DDBJ databases">
        <authorList>
            <person name="Jensen L."/>
            <person name="Storgaard J."/>
            <person name="Sulaj E."/>
            <person name="Schramm A."/>
            <person name="Marshall I.P.G."/>
        </authorList>
    </citation>
    <scope>NUCLEOTIDE SEQUENCE [LARGE SCALE GENOMIC DNA]</scope>
    <source>
        <strain evidence="2 3">2017H2G3</strain>
    </source>
</reference>
<keyword evidence="3" id="KW-1185">Reference proteome</keyword>
<dbReference type="RefSeq" id="WP_131235663.1">
    <property type="nucleotide sequence ID" value="NZ_SJTH01000001.1"/>
</dbReference>
<dbReference type="GO" id="GO:0008270">
    <property type="term" value="F:zinc ion binding"/>
    <property type="evidence" value="ECO:0007669"/>
    <property type="project" value="InterPro"/>
</dbReference>
<dbReference type="CDD" id="cd06232">
    <property type="entry name" value="M14-like"/>
    <property type="match status" value="1"/>
</dbReference>
<dbReference type="AlphaFoldDB" id="A0A4R1B4F4"/>
<dbReference type="Gene3D" id="3.40.630.10">
    <property type="entry name" value="Zn peptidases"/>
    <property type="match status" value="1"/>
</dbReference>
<dbReference type="OrthoDB" id="7956186at2"/>
<dbReference type="GO" id="GO:0006508">
    <property type="term" value="P:proteolysis"/>
    <property type="evidence" value="ECO:0007669"/>
    <property type="project" value="InterPro"/>
</dbReference>
<gene>
    <name evidence="2" type="ORF">E0Y62_00440</name>
</gene>
<dbReference type="Pfam" id="PF00246">
    <property type="entry name" value="Peptidase_M14"/>
    <property type="match status" value="1"/>
</dbReference>
<proteinExistence type="predicted"/>
<name>A0A4R1B4F4_9BACI</name>
<dbReference type="STRING" id="1742358.GCA_001439605_02145"/>
<dbReference type="Proteomes" id="UP000293846">
    <property type="component" value="Unassembled WGS sequence"/>
</dbReference>
<evidence type="ECO:0000259" key="1">
    <source>
        <dbReference type="Pfam" id="PF00246"/>
    </source>
</evidence>
<sequence length="981" mass="112363">MENIFSIWTKEGLLCDKNGDGVIDGTNVWIDLPDNLAPEGLIDFCARLGFETTALSFRFFEPCEQAVKLSFVYSETATDISLENDQLIIRYQSEQELSNLLKLLAAMDPEQMGKESDVMALRNGRLYAGQTSISTIVYQSNHAAAPEINSLSELWSFSGMGKNNEASPAKLFHMNIDAEKSCLSPELLRELCYFAARSAMYSTEMVFPVTGNKEASLQLEVIEDDALILELVKPNVLQLRGRKENITTAAYQLARAKHWSEGGVFGYWDQKHQLSQKKEPPLLFDMEWMDEREVDLAFDLLKREENLAGTDVEIFLSEPMEVRRRLEREWREIFPQVHSLTIRSAFKTGLHWLMEEMIPSMQAFKGIEINVQEEAGEKGLELPIRWIQELYPADRLIEKEIGLKAGLVTYKLEGNLSHTYEVYGLNEQREKHFIGSLDVPVSRLPYIDGKHDVYPVSSAVRIRKNGVAEEHLIQTDRERFYRFYIDKVLPKLRDAVSDYHPGQGHTRPLFDRIEMDVWMSEEEVKLQVDEERVSALEALHEDLYFNTLDYFAYLGEKLEGKPFDAPGGVHPFMHVRVGEKPEAQIRVYGWEDKQSENWVTTAILFNEAGDFSKAALTNGTEEITLPIEAFEKPDRHLHPDVNEWLSNHPSHRVLYPDHSYRGHAIPIIECFLDTGEEYDSPLKMTLFKKTIFIEAGHHSNEVSSTPAILQLLERACERSDHLLKEMNMVLLPLANPDGYELLTKLTKEHPEWKHHAARYNAVGLEYSFVRFQETIFGEANIYPEVLRRWAPDIIVDDHGIPSHEWVQPFAGYNSPPRFPVSYFLPSAKIYGIGRLSTGVFRTIHEGNLDAIVNEISQAISGTEIEKENSYWKQRFRKYGNEWLPEVFPIEEAPGIHFYRQPSVAPSYSALGVSRYPEWIGAEIISEAADEVVYGEVLKSCIEAHIVFDLAILDVLQRARVDVKHQNGNGLSYERARPIQLL</sequence>
<comment type="caution">
    <text evidence="2">The sequence shown here is derived from an EMBL/GenBank/DDBJ whole genome shotgun (WGS) entry which is preliminary data.</text>
</comment>
<evidence type="ECO:0000313" key="3">
    <source>
        <dbReference type="Proteomes" id="UP000293846"/>
    </source>
</evidence>
<dbReference type="EMBL" id="SJTH01000001">
    <property type="protein sequence ID" value="TCJ06312.1"/>
    <property type="molecule type" value="Genomic_DNA"/>
</dbReference>
<dbReference type="SUPFAM" id="SSF53187">
    <property type="entry name" value="Zn-dependent exopeptidases"/>
    <property type="match status" value="1"/>
</dbReference>
<dbReference type="GO" id="GO:0004181">
    <property type="term" value="F:metallocarboxypeptidase activity"/>
    <property type="evidence" value="ECO:0007669"/>
    <property type="project" value="InterPro"/>
</dbReference>
<evidence type="ECO:0000313" key="2">
    <source>
        <dbReference type="EMBL" id="TCJ06312.1"/>
    </source>
</evidence>